<evidence type="ECO:0000256" key="2">
    <source>
        <dbReference type="ARBA" id="ARBA00023315"/>
    </source>
</evidence>
<evidence type="ECO:0000256" key="1">
    <source>
        <dbReference type="ARBA" id="ARBA00022679"/>
    </source>
</evidence>
<gene>
    <name evidence="4" type="ORF">HZU75_03480</name>
</gene>
<dbReference type="KEGG" id="cfon:HZU75_03480"/>
<evidence type="ECO:0000313" key="5">
    <source>
        <dbReference type="Proteomes" id="UP000510822"/>
    </source>
</evidence>
<protein>
    <submittedName>
        <fullName evidence="4">GNAT family N-acetyltransferase</fullName>
    </submittedName>
</protein>
<dbReference type="CDD" id="cd04301">
    <property type="entry name" value="NAT_SF"/>
    <property type="match status" value="1"/>
</dbReference>
<feature type="domain" description="N-acetyltransferase" evidence="3">
    <location>
        <begin position="2"/>
        <end position="149"/>
    </location>
</feature>
<sequence>MVHVRYATLDDLATVVPLFQAYRAHFGKPSDPAAEYQFVRERMLLRQSVILLAETETGHALGFSQLYPMFGSLNMVNSLLLNDLFVAETARGMGVGRALLCKAQQHAKAVGAVRLNLFTGVDNQQAQTLYEACGFQRDTAHYGYYLPLS</sequence>
<dbReference type="InterPro" id="IPR016181">
    <property type="entry name" value="Acyl_CoA_acyltransferase"/>
</dbReference>
<keyword evidence="5" id="KW-1185">Reference proteome</keyword>
<dbReference type="InterPro" id="IPR050832">
    <property type="entry name" value="Bact_Acetyltransf"/>
</dbReference>
<dbReference type="PANTHER" id="PTHR43877">
    <property type="entry name" value="AMINOALKYLPHOSPHONATE N-ACETYLTRANSFERASE-RELATED-RELATED"/>
    <property type="match status" value="1"/>
</dbReference>
<dbReference type="RefSeq" id="WP_180307804.1">
    <property type="nucleotide sequence ID" value="NZ_CP058952.1"/>
</dbReference>
<name>A0A7D5ZCG9_9NEIS</name>
<dbReference type="Pfam" id="PF00583">
    <property type="entry name" value="Acetyltransf_1"/>
    <property type="match status" value="1"/>
</dbReference>
<dbReference type="SUPFAM" id="SSF55729">
    <property type="entry name" value="Acyl-CoA N-acyltransferases (Nat)"/>
    <property type="match status" value="1"/>
</dbReference>
<dbReference type="PROSITE" id="PS51186">
    <property type="entry name" value="GNAT"/>
    <property type="match status" value="1"/>
</dbReference>
<evidence type="ECO:0000313" key="4">
    <source>
        <dbReference type="EMBL" id="QLI80664.1"/>
    </source>
</evidence>
<organism evidence="4 5">
    <name type="scientific">Chitinibacter fontanus</name>
    <dbReference type="NCBI Taxonomy" id="1737446"/>
    <lineage>
        <taxon>Bacteria</taxon>
        <taxon>Pseudomonadati</taxon>
        <taxon>Pseudomonadota</taxon>
        <taxon>Betaproteobacteria</taxon>
        <taxon>Neisseriales</taxon>
        <taxon>Chitinibacteraceae</taxon>
        <taxon>Chitinibacter</taxon>
    </lineage>
</organism>
<dbReference type="GO" id="GO:0016747">
    <property type="term" value="F:acyltransferase activity, transferring groups other than amino-acyl groups"/>
    <property type="evidence" value="ECO:0007669"/>
    <property type="project" value="InterPro"/>
</dbReference>
<accession>A0A7D5ZCG9</accession>
<dbReference type="EMBL" id="CP058952">
    <property type="protein sequence ID" value="QLI80664.1"/>
    <property type="molecule type" value="Genomic_DNA"/>
</dbReference>
<proteinExistence type="predicted"/>
<dbReference type="AlphaFoldDB" id="A0A7D5ZCG9"/>
<dbReference type="Gene3D" id="3.40.630.30">
    <property type="match status" value="1"/>
</dbReference>
<dbReference type="PANTHER" id="PTHR43877:SF2">
    <property type="entry name" value="AMINOALKYLPHOSPHONATE N-ACETYLTRANSFERASE-RELATED"/>
    <property type="match status" value="1"/>
</dbReference>
<dbReference type="Proteomes" id="UP000510822">
    <property type="component" value="Chromosome"/>
</dbReference>
<dbReference type="InterPro" id="IPR000182">
    <property type="entry name" value="GNAT_dom"/>
</dbReference>
<keyword evidence="1 4" id="KW-0808">Transferase</keyword>
<evidence type="ECO:0000259" key="3">
    <source>
        <dbReference type="PROSITE" id="PS51186"/>
    </source>
</evidence>
<keyword evidence="2" id="KW-0012">Acyltransferase</keyword>
<reference evidence="4 5" key="1">
    <citation type="journal article" date="2016" name="Int. J. Syst. Evol. Microbiol.">
        <title>Chitinibacter fontanus sp. nov., isolated from a spring.</title>
        <authorList>
            <person name="Sheu S.Y."/>
            <person name="Li Y.S."/>
            <person name="Young C.C."/>
            <person name="Chen W.M."/>
        </authorList>
    </citation>
    <scope>NUCLEOTIDE SEQUENCE [LARGE SCALE GENOMIC DNA]</scope>
    <source>
        <strain evidence="4 5">STM-7</strain>
    </source>
</reference>